<dbReference type="Proteomes" id="UP000095463">
    <property type="component" value="Unassembled WGS sequence"/>
</dbReference>
<reference evidence="2 3" key="1">
    <citation type="journal article" date="2015" name="Genome Announc.">
        <title>Genome Assemblies of Three Soil-Associated Devosia species: D. insulae, D. limi, and D. soli.</title>
        <authorList>
            <person name="Hassan Y.I."/>
            <person name="Lepp D."/>
            <person name="Zhou T."/>
        </authorList>
    </citation>
    <scope>NUCLEOTIDE SEQUENCE [LARGE SCALE GENOMIC DNA]</scope>
    <source>
        <strain evidence="2 3">DS-56</strain>
    </source>
</reference>
<organism evidence="2 3">
    <name type="scientific">Devosia insulae DS-56</name>
    <dbReference type="NCBI Taxonomy" id="1116389"/>
    <lineage>
        <taxon>Bacteria</taxon>
        <taxon>Pseudomonadati</taxon>
        <taxon>Pseudomonadota</taxon>
        <taxon>Alphaproteobacteria</taxon>
        <taxon>Hyphomicrobiales</taxon>
        <taxon>Devosiaceae</taxon>
        <taxon>Devosia</taxon>
    </lineage>
</organism>
<feature type="transmembrane region" description="Helical" evidence="1">
    <location>
        <begin position="60"/>
        <end position="83"/>
    </location>
</feature>
<evidence type="ECO:0008006" key="4">
    <source>
        <dbReference type="Google" id="ProtNLM"/>
    </source>
</evidence>
<dbReference type="EMBL" id="LAJE02000173">
    <property type="protein sequence ID" value="OEO31010.1"/>
    <property type="molecule type" value="Genomic_DNA"/>
</dbReference>
<evidence type="ECO:0000313" key="3">
    <source>
        <dbReference type="Proteomes" id="UP000095463"/>
    </source>
</evidence>
<keyword evidence="3" id="KW-1185">Reference proteome</keyword>
<evidence type="ECO:0000256" key="1">
    <source>
        <dbReference type="SAM" id="Phobius"/>
    </source>
</evidence>
<evidence type="ECO:0000313" key="2">
    <source>
        <dbReference type="EMBL" id="OEO31010.1"/>
    </source>
</evidence>
<keyword evidence="1" id="KW-0472">Membrane</keyword>
<comment type="caution">
    <text evidence="2">The sequence shown here is derived from an EMBL/GenBank/DDBJ whole genome shotgun (WGS) entry which is preliminary data.</text>
</comment>
<dbReference type="OrthoDB" id="8085265at2"/>
<accession>A0A1E5XQY9</accession>
<name>A0A1E5XQY9_9HYPH</name>
<keyword evidence="1" id="KW-1133">Transmembrane helix</keyword>
<feature type="transmembrane region" description="Helical" evidence="1">
    <location>
        <begin position="139"/>
        <end position="157"/>
    </location>
</feature>
<sequence length="158" mass="17574">MSDAEDDPRLSFVYAEAVRGLTQQQTLVEGMNMRAGSLIFATAFVNSLLGNRALSDGLGAFDWLAMAMLFTIGGLVVCMVWPYDQYKFRFAPSTLLNQYAEGKTPVGLPAMHRALALRIEADMAENWTIIQRLRMTLQIALILLLLNIATWMLAIGWA</sequence>
<gene>
    <name evidence="2" type="ORF">VW23_018130</name>
</gene>
<dbReference type="AlphaFoldDB" id="A0A1E5XQY9"/>
<dbReference type="RefSeq" id="WP_069909746.1">
    <property type="nucleotide sequence ID" value="NZ_LAJE02000173.1"/>
</dbReference>
<proteinExistence type="predicted"/>
<protein>
    <recommendedName>
        <fullName evidence="4">DUF1772 domain-containing protein</fullName>
    </recommendedName>
</protein>
<keyword evidence="1" id="KW-0812">Transmembrane</keyword>